<keyword evidence="3" id="KW-1185">Reference proteome</keyword>
<comment type="caution">
    <text evidence="2">The sequence shown here is derived from an EMBL/GenBank/DDBJ whole genome shotgun (WGS) entry which is preliminary data.</text>
</comment>
<feature type="region of interest" description="Disordered" evidence="1">
    <location>
        <begin position="380"/>
        <end position="416"/>
    </location>
</feature>
<sequence length="501" mass="56148">MPSNGKQPLMMAPLSPPSSSPAVQQMAVAWSPPTFDKIMSGAKIAYAPPPDPMPTWASELHHLAAKTIGDVKELVTATQGQADAVSYYRFDTLRTCYEQIVENLKRLSPRHVAIITDFEFIRQDMIQSCKRFSRSLWADVFCVSQNSDQRSMAIEKLLSTVDAEQIYPRATPRSDESDFLQKLRVLEETVNTLSRTLSAQKAAPQEAPPQVSRPAAYDGKKRDCFPTWWESVTVYFDSLGDIFPNDKAKILWVGTLLAGCALEWHQARVSFMETVCMEDDWQYYASSIRSRFYDSTEPIRNHKEIKALRYEGNICAYFARLEDLNASVGLSGVALRQIIYSALPERLIDLAFDMGDIPESDHELITYFRKVGQRHEELLIRAAPTSDSTSREPRKPHTPRRLPEEHSAGIKKSSHWPNPAAALKGIAQVDIDRFKIAGVSCIRCGRNNHQIGVCFAVKNVNGKNLPIPPNSAGGKRARNDDGKSPKRRPKKARVDAASIKS</sequence>
<evidence type="ECO:0000313" key="3">
    <source>
        <dbReference type="Proteomes" id="UP001642502"/>
    </source>
</evidence>
<evidence type="ECO:0000256" key="1">
    <source>
        <dbReference type="SAM" id="MobiDB-lite"/>
    </source>
</evidence>
<dbReference type="EMBL" id="CAWUON010000197">
    <property type="protein sequence ID" value="CAK7275289.1"/>
    <property type="molecule type" value="Genomic_DNA"/>
</dbReference>
<feature type="region of interest" description="Disordered" evidence="1">
    <location>
        <begin position="464"/>
        <end position="501"/>
    </location>
</feature>
<feature type="compositionally biased region" description="Basic and acidic residues" evidence="1">
    <location>
        <begin position="389"/>
        <end position="408"/>
    </location>
</feature>
<organism evidence="2 3">
    <name type="scientific">Sporothrix epigloea</name>
    <dbReference type="NCBI Taxonomy" id="1892477"/>
    <lineage>
        <taxon>Eukaryota</taxon>
        <taxon>Fungi</taxon>
        <taxon>Dikarya</taxon>
        <taxon>Ascomycota</taxon>
        <taxon>Pezizomycotina</taxon>
        <taxon>Sordariomycetes</taxon>
        <taxon>Sordariomycetidae</taxon>
        <taxon>Ophiostomatales</taxon>
        <taxon>Ophiostomataceae</taxon>
        <taxon>Sporothrix</taxon>
    </lineage>
</organism>
<proteinExistence type="predicted"/>
<accession>A0ABP0E3Y1</accession>
<gene>
    <name evidence="2" type="ORF">SEPCBS119000_006618</name>
</gene>
<protein>
    <recommendedName>
        <fullName evidence="4">Retrotransposon gag domain-containing protein</fullName>
    </recommendedName>
</protein>
<name>A0ABP0E3Y1_9PEZI</name>
<evidence type="ECO:0008006" key="4">
    <source>
        <dbReference type="Google" id="ProtNLM"/>
    </source>
</evidence>
<evidence type="ECO:0000313" key="2">
    <source>
        <dbReference type="EMBL" id="CAK7275289.1"/>
    </source>
</evidence>
<reference evidence="2 3" key="1">
    <citation type="submission" date="2024-01" db="EMBL/GenBank/DDBJ databases">
        <authorList>
            <person name="Allen C."/>
            <person name="Tagirdzhanova G."/>
        </authorList>
    </citation>
    <scope>NUCLEOTIDE SEQUENCE [LARGE SCALE GENOMIC DNA]</scope>
    <source>
        <strain evidence="2 3">CBS 119000</strain>
    </source>
</reference>
<dbReference type="Proteomes" id="UP001642502">
    <property type="component" value="Unassembled WGS sequence"/>
</dbReference>